<name>A0A6P2D486_9BACT</name>
<evidence type="ECO:0000256" key="1">
    <source>
        <dbReference type="SAM" id="MobiDB-lite"/>
    </source>
</evidence>
<accession>A0A6P2D486</accession>
<proteinExistence type="predicted"/>
<gene>
    <name evidence="3" type="ORF">SOIL9_17550</name>
</gene>
<dbReference type="KEGG" id="gms:SOIL9_17550"/>
<feature type="compositionally biased region" description="Low complexity" evidence="1">
    <location>
        <begin position="66"/>
        <end position="75"/>
    </location>
</feature>
<reference evidence="3 4" key="1">
    <citation type="submission" date="2019-05" db="EMBL/GenBank/DDBJ databases">
        <authorList>
            <consortium name="Science for Life Laboratories"/>
        </authorList>
    </citation>
    <scope>NUCLEOTIDE SEQUENCE [LARGE SCALE GENOMIC DNA]</scope>
    <source>
        <strain evidence="3">Soil9</strain>
    </source>
</reference>
<dbReference type="AlphaFoldDB" id="A0A6P2D486"/>
<feature type="signal peptide" evidence="2">
    <location>
        <begin position="1"/>
        <end position="20"/>
    </location>
</feature>
<dbReference type="RefSeq" id="WP_162670306.1">
    <property type="nucleotide sequence ID" value="NZ_LR593886.1"/>
</dbReference>
<evidence type="ECO:0000313" key="3">
    <source>
        <dbReference type="EMBL" id="VTR95959.1"/>
    </source>
</evidence>
<sequence>MRRVLFASGIVVLLGVVVVAAQPPVDPPLTPPAPPAAPGIPSIAPPGASNTPTPPAPPKPFPGAPNGPSVAPAAPVATTEAPLSKFAHIETFPQNTQFAVRGSLMAAEWLAKMGQPHGRFLHGYLPALRQPMNGDHDLRQAQATLAMAQTAKFSGDQKHAAIASQAVLAMLASTKVDANDPNCRVPVQMSFVCNRVGFASLVVLAIVELPNPSDKLLDDAERLCAFLRTQLRTDGSVQYTDNPTDDPTKLDPAGFNEYPGLALHALAASNRVRPADWKKDAVKKGVTYYHAAFRAKPHPALVATVTPAATELYLQTKATEAATAAFEMNDWLCALQITGNDTRMPQWAGGFRSVADGRTVDAPPSAFDTGRYIHSLACAYQLTRVIGDLTHEEKYRPALSSAVQFLYGLQFLETNTRHFEDNFRAKMLMGAFHLSPTDGNLRIDATASAMAGLLRFLSCGAER</sequence>
<feature type="region of interest" description="Disordered" evidence="1">
    <location>
        <begin position="30"/>
        <end position="75"/>
    </location>
</feature>
<dbReference type="EMBL" id="LR593886">
    <property type="protein sequence ID" value="VTR95959.1"/>
    <property type="molecule type" value="Genomic_DNA"/>
</dbReference>
<keyword evidence="2" id="KW-0732">Signal</keyword>
<evidence type="ECO:0000313" key="4">
    <source>
        <dbReference type="Proteomes" id="UP000464178"/>
    </source>
</evidence>
<dbReference type="Proteomes" id="UP000464178">
    <property type="component" value="Chromosome"/>
</dbReference>
<evidence type="ECO:0000256" key="2">
    <source>
        <dbReference type="SAM" id="SignalP"/>
    </source>
</evidence>
<feature type="compositionally biased region" description="Pro residues" evidence="1">
    <location>
        <begin position="52"/>
        <end position="65"/>
    </location>
</feature>
<feature type="chain" id="PRO_5026978859" evidence="2">
    <location>
        <begin position="21"/>
        <end position="463"/>
    </location>
</feature>
<protein>
    <submittedName>
        <fullName evidence="3">Marine sediment metagenome DNA, contig: S01H4_L03532</fullName>
    </submittedName>
</protein>
<organism evidence="3 4">
    <name type="scientific">Gemmata massiliana</name>
    <dbReference type="NCBI Taxonomy" id="1210884"/>
    <lineage>
        <taxon>Bacteria</taxon>
        <taxon>Pseudomonadati</taxon>
        <taxon>Planctomycetota</taxon>
        <taxon>Planctomycetia</taxon>
        <taxon>Gemmatales</taxon>
        <taxon>Gemmataceae</taxon>
        <taxon>Gemmata</taxon>
    </lineage>
</organism>
<keyword evidence="4" id="KW-1185">Reference proteome</keyword>
<feature type="compositionally biased region" description="Low complexity" evidence="1">
    <location>
        <begin position="39"/>
        <end position="51"/>
    </location>
</feature>